<name>A0A084R0S0_STAC4</name>
<dbReference type="HOGENOM" id="CLU_1950217_0_0_1"/>
<dbReference type="Proteomes" id="UP000028524">
    <property type="component" value="Unassembled WGS sequence"/>
</dbReference>
<evidence type="ECO:0000313" key="2">
    <source>
        <dbReference type="Proteomes" id="UP000028524"/>
    </source>
</evidence>
<keyword evidence="2" id="KW-1185">Reference proteome</keyword>
<gene>
    <name evidence="1" type="ORF">S40285_09989</name>
</gene>
<dbReference type="InParanoid" id="A0A084R0S0"/>
<evidence type="ECO:0000313" key="1">
    <source>
        <dbReference type="EMBL" id="KFA69805.1"/>
    </source>
</evidence>
<organism evidence="1 2">
    <name type="scientific">Stachybotrys chlorohalonatus (strain IBT 40285)</name>
    <dbReference type="NCBI Taxonomy" id="1283841"/>
    <lineage>
        <taxon>Eukaryota</taxon>
        <taxon>Fungi</taxon>
        <taxon>Dikarya</taxon>
        <taxon>Ascomycota</taxon>
        <taxon>Pezizomycotina</taxon>
        <taxon>Sordariomycetes</taxon>
        <taxon>Hypocreomycetidae</taxon>
        <taxon>Hypocreales</taxon>
        <taxon>Stachybotryaceae</taxon>
        <taxon>Stachybotrys</taxon>
    </lineage>
</organism>
<protein>
    <submittedName>
        <fullName evidence="1">Uncharacterized protein</fullName>
    </submittedName>
</protein>
<proteinExistence type="predicted"/>
<accession>A0A084R0S0</accession>
<dbReference type="AlphaFoldDB" id="A0A084R0S0"/>
<reference evidence="1 2" key="1">
    <citation type="journal article" date="2014" name="BMC Genomics">
        <title>Comparative genome sequencing reveals chemotype-specific gene clusters in the toxigenic black mold Stachybotrys.</title>
        <authorList>
            <person name="Semeiks J."/>
            <person name="Borek D."/>
            <person name="Otwinowski Z."/>
            <person name="Grishin N.V."/>
        </authorList>
    </citation>
    <scope>NUCLEOTIDE SEQUENCE [LARGE SCALE GENOMIC DNA]</scope>
    <source>
        <strain evidence="1 2">IBT 40285</strain>
    </source>
</reference>
<dbReference type="EMBL" id="KL659358">
    <property type="protein sequence ID" value="KFA69805.1"/>
    <property type="molecule type" value="Genomic_DNA"/>
</dbReference>
<sequence length="129" mass="14274">MIEAQKVLQPKAVGNVTTQTAQALERADESMPDITRPRAEHLTELVRRASSTIEFCKFRADATIIASSSKRNDESKSAELYACKVSSTSLYSTSKYWKVVLGGHFAEAQPGQSIILDMTEDKFEALEIC</sequence>